<feature type="domain" description="Glycosyltransferase subfamily 4-like N-terminal" evidence="4">
    <location>
        <begin position="16"/>
        <end position="160"/>
    </location>
</feature>
<reference evidence="5 6" key="1">
    <citation type="submission" date="2016-08" db="EMBL/GenBank/DDBJ databases">
        <title>Evolution of the type three secretion system and type three effector repertoires in Xanthomonas.</title>
        <authorList>
            <person name="Merda D."/>
            <person name="Briand M."/>
            <person name="Bosis E."/>
            <person name="Rousseau C."/>
            <person name="Portier P."/>
            <person name="Jacques M.-A."/>
            <person name="Fischer-Le Saux M."/>
        </authorList>
    </citation>
    <scope>NUCLEOTIDE SEQUENCE [LARGE SCALE GENOMIC DNA]</scope>
    <source>
        <strain evidence="5 6">CFBP 4691</strain>
    </source>
</reference>
<dbReference type="GO" id="GO:0016757">
    <property type="term" value="F:glycosyltransferase activity"/>
    <property type="evidence" value="ECO:0007669"/>
    <property type="project" value="UniProtKB-KW"/>
</dbReference>
<dbReference type="Pfam" id="PF00534">
    <property type="entry name" value="Glycos_transf_1"/>
    <property type="match status" value="1"/>
</dbReference>
<keyword evidence="1" id="KW-0328">Glycosyltransferase</keyword>
<evidence type="ECO:0000259" key="3">
    <source>
        <dbReference type="Pfam" id="PF00534"/>
    </source>
</evidence>
<evidence type="ECO:0000256" key="1">
    <source>
        <dbReference type="ARBA" id="ARBA00022676"/>
    </source>
</evidence>
<evidence type="ECO:0000313" key="5">
    <source>
        <dbReference type="EMBL" id="PPT90797.1"/>
    </source>
</evidence>
<accession>A0A2S6ZEU6</accession>
<proteinExistence type="predicted"/>
<name>A0A2S6ZEU6_9XANT</name>
<feature type="domain" description="Glycosyl transferase family 1" evidence="3">
    <location>
        <begin position="183"/>
        <end position="347"/>
    </location>
</feature>
<dbReference type="RefSeq" id="WP_128420368.1">
    <property type="nucleotide sequence ID" value="NZ_CP049017.1"/>
</dbReference>
<sequence length="379" mass="41724">MNKPLKILHTEAAMEMGGQEIYIYRHMHCMRACGHQVQLLCQPGSRLAPLARAAGFEVTTLRMGGPWRLLTGIWKVYRLARRQHFDVVNTTSRRDTLIAASAARLAGVPLVVRSRHLMSAVNSLLTYTVLPHRVITVSRFVGTLLAHYGVPAVRIGVVPPVAPPPPWLQHDADRLAHLQQVRHEVRAELSLDTDAIVVGCVAVLRAPKGHAALFEAIAPLCRADPRLHLVVVGDGEPMMGRLRALRARLGLDAQVHLLGYRDDACRLMSGFDVFALATEREAAGTVFVEAAQAGLPVVATRVGGVPEMVLDGINAVLVPPGDVPALRDALRALVDHPERRAALGQASWQWMQGAHAFTETSQATRTEHYYYQWLKEMRK</sequence>
<dbReference type="Gene3D" id="3.40.50.2000">
    <property type="entry name" value="Glycogen Phosphorylase B"/>
    <property type="match status" value="2"/>
</dbReference>
<dbReference type="OrthoDB" id="5290958at2"/>
<organism evidence="5 6">
    <name type="scientific">Xanthomonas theicola</name>
    <dbReference type="NCBI Taxonomy" id="56464"/>
    <lineage>
        <taxon>Bacteria</taxon>
        <taxon>Pseudomonadati</taxon>
        <taxon>Pseudomonadota</taxon>
        <taxon>Gammaproteobacteria</taxon>
        <taxon>Lysobacterales</taxon>
        <taxon>Lysobacteraceae</taxon>
        <taxon>Xanthomonas</taxon>
    </lineage>
</organism>
<keyword evidence="6" id="KW-1185">Reference proteome</keyword>
<dbReference type="EMBL" id="MIGX01000044">
    <property type="protein sequence ID" value="PPT90797.1"/>
    <property type="molecule type" value="Genomic_DNA"/>
</dbReference>
<dbReference type="GO" id="GO:1901135">
    <property type="term" value="P:carbohydrate derivative metabolic process"/>
    <property type="evidence" value="ECO:0007669"/>
    <property type="project" value="UniProtKB-ARBA"/>
</dbReference>
<protein>
    <submittedName>
        <fullName evidence="5">Glycosyltransferase family 1 protein</fullName>
    </submittedName>
</protein>
<evidence type="ECO:0000256" key="2">
    <source>
        <dbReference type="ARBA" id="ARBA00022679"/>
    </source>
</evidence>
<dbReference type="InterPro" id="IPR001296">
    <property type="entry name" value="Glyco_trans_1"/>
</dbReference>
<dbReference type="PANTHER" id="PTHR12526">
    <property type="entry name" value="GLYCOSYLTRANSFERASE"/>
    <property type="match status" value="1"/>
</dbReference>
<keyword evidence="2 5" id="KW-0808">Transferase</keyword>
<dbReference type="AlphaFoldDB" id="A0A2S6ZEU6"/>
<dbReference type="Pfam" id="PF13439">
    <property type="entry name" value="Glyco_transf_4"/>
    <property type="match status" value="1"/>
</dbReference>
<dbReference type="CDD" id="cd03801">
    <property type="entry name" value="GT4_PimA-like"/>
    <property type="match status" value="1"/>
</dbReference>
<evidence type="ECO:0000313" key="6">
    <source>
        <dbReference type="Proteomes" id="UP000239898"/>
    </source>
</evidence>
<gene>
    <name evidence="5" type="ORF">XthCFBP4691_10535</name>
</gene>
<dbReference type="PANTHER" id="PTHR12526:SF510">
    <property type="entry name" value="D-INOSITOL 3-PHOSPHATE GLYCOSYLTRANSFERASE"/>
    <property type="match status" value="1"/>
</dbReference>
<comment type="caution">
    <text evidence="5">The sequence shown here is derived from an EMBL/GenBank/DDBJ whole genome shotgun (WGS) entry which is preliminary data.</text>
</comment>
<dbReference type="Proteomes" id="UP000239898">
    <property type="component" value="Unassembled WGS sequence"/>
</dbReference>
<evidence type="ECO:0000259" key="4">
    <source>
        <dbReference type="Pfam" id="PF13439"/>
    </source>
</evidence>
<dbReference type="SUPFAM" id="SSF53756">
    <property type="entry name" value="UDP-Glycosyltransferase/glycogen phosphorylase"/>
    <property type="match status" value="1"/>
</dbReference>
<dbReference type="InterPro" id="IPR028098">
    <property type="entry name" value="Glyco_trans_4-like_N"/>
</dbReference>